<dbReference type="Pfam" id="PF17938">
    <property type="entry name" value="TetR_C_29"/>
    <property type="match status" value="1"/>
</dbReference>
<dbReference type="Gene3D" id="1.10.10.60">
    <property type="entry name" value="Homeodomain-like"/>
    <property type="match status" value="1"/>
</dbReference>
<organism evidence="5 7">
    <name type="scientific">Chryseobacterium taihuense</name>
    <dbReference type="NCBI Taxonomy" id="1141221"/>
    <lineage>
        <taxon>Bacteria</taxon>
        <taxon>Pseudomonadati</taxon>
        <taxon>Bacteroidota</taxon>
        <taxon>Flavobacteriia</taxon>
        <taxon>Flavobacteriales</taxon>
        <taxon>Weeksellaceae</taxon>
        <taxon>Chryseobacterium group</taxon>
        <taxon>Chryseobacterium</taxon>
    </lineage>
</organism>
<sequence>MFIREEKMTTFTKTEYMAKKFSDKQMHILDVAEELIAQKGFEGTSVRDISTKANINVAMISYYFGSKEKMMASLYQYRVLKTRENFSEFADTIKNGKPEMQMKEMIKYIVNQLFKYNYFHGFVTQELRHTESLKDELMEFYQLFVRKLDEVIKKGVTTGVFTFTPKAEDLLTTVIGSTLFVIRNKNFYELYVPHKDAESYQKEAEKKVKMNLLMSVFALLGYASE</sequence>
<accession>A0A4U8WPU7</accession>
<dbReference type="PRINTS" id="PR00455">
    <property type="entry name" value="HTHTETR"/>
</dbReference>
<evidence type="ECO:0000313" key="4">
    <source>
        <dbReference type="EMBL" id="SDL83422.1"/>
    </source>
</evidence>
<name>A0A1G9NAA7_9FLAO</name>
<dbReference type="AlphaFoldDB" id="A0A1G9NAA7"/>
<dbReference type="InterPro" id="IPR009057">
    <property type="entry name" value="Homeodomain-like_sf"/>
</dbReference>
<reference evidence="4 6" key="1">
    <citation type="submission" date="2016-10" db="EMBL/GenBank/DDBJ databases">
        <authorList>
            <person name="Varghese N."/>
            <person name="Submissions S."/>
        </authorList>
    </citation>
    <scope>NUCLEOTIDE SEQUENCE [LARGE SCALE GENOMIC DNA]</scope>
    <source>
        <strain evidence="4 6">CGMCC 1.10941</strain>
    </source>
</reference>
<dbReference type="InterPro" id="IPR050109">
    <property type="entry name" value="HTH-type_TetR-like_transc_reg"/>
</dbReference>
<dbReference type="Proteomes" id="UP000290013">
    <property type="component" value="Chromosome"/>
</dbReference>
<evidence type="ECO:0000256" key="2">
    <source>
        <dbReference type="PROSITE-ProRule" id="PRU00335"/>
    </source>
</evidence>
<evidence type="ECO:0000313" key="7">
    <source>
        <dbReference type="Proteomes" id="UP000290013"/>
    </source>
</evidence>
<dbReference type="InterPro" id="IPR023772">
    <property type="entry name" value="DNA-bd_HTH_TetR-type_CS"/>
</dbReference>
<evidence type="ECO:0000259" key="3">
    <source>
        <dbReference type="PROSITE" id="PS50977"/>
    </source>
</evidence>
<dbReference type="Proteomes" id="UP000199242">
    <property type="component" value="Unassembled WGS sequence"/>
</dbReference>
<reference evidence="5 7" key="2">
    <citation type="submission" date="2019-02" db="EMBL/GenBank/DDBJ databases">
        <authorList>
            <consortium name="Pathogen Informatics"/>
        </authorList>
    </citation>
    <scope>NUCLEOTIDE SEQUENCE [LARGE SCALE GENOMIC DNA]</scope>
    <source>
        <strain evidence="5 7">3012STDY6944375</strain>
    </source>
</reference>
<dbReference type="PROSITE" id="PS50977">
    <property type="entry name" value="HTH_TETR_2"/>
    <property type="match status" value="1"/>
</dbReference>
<dbReference type="Gene3D" id="1.10.357.10">
    <property type="entry name" value="Tetracycline Repressor, domain 2"/>
    <property type="match status" value="1"/>
</dbReference>
<keyword evidence="6" id="KW-1185">Reference proteome</keyword>
<dbReference type="SUPFAM" id="SSF46689">
    <property type="entry name" value="Homeodomain-like"/>
    <property type="match status" value="1"/>
</dbReference>
<protein>
    <submittedName>
        <fullName evidence="5">Fatty acid metabolism regulator protein</fullName>
    </submittedName>
    <submittedName>
        <fullName evidence="4">Transcriptional regulator, TetR family</fullName>
    </submittedName>
</protein>
<feature type="domain" description="HTH tetR-type" evidence="3">
    <location>
        <begin position="22"/>
        <end position="82"/>
    </location>
</feature>
<accession>A0A1G9NAA7</accession>
<dbReference type="InterPro" id="IPR036271">
    <property type="entry name" value="Tet_transcr_reg_TetR-rel_C_sf"/>
</dbReference>
<keyword evidence="1 2" id="KW-0238">DNA-binding</keyword>
<evidence type="ECO:0000256" key="1">
    <source>
        <dbReference type="ARBA" id="ARBA00023125"/>
    </source>
</evidence>
<evidence type="ECO:0000313" key="6">
    <source>
        <dbReference type="Proteomes" id="UP000199242"/>
    </source>
</evidence>
<dbReference type="Pfam" id="PF00440">
    <property type="entry name" value="TetR_N"/>
    <property type="match status" value="1"/>
</dbReference>
<gene>
    <name evidence="5" type="primary">fadR</name>
    <name evidence="5" type="ORF">NCTC12078_02514</name>
    <name evidence="4" type="ORF">SAMN05216273_10732</name>
</gene>
<dbReference type="PROSITE" id="PS01081">
    <property type="entry name" value="HTH_TETR_1"/>
    <property type="match status" value="1"/>
</dbReference>
<dbReference type="GO" id="GO:0003677">
    <property type="term" value="F:DNA binding"/>
    <property type="evidence" value="ECO:0007669"/>
    <property type="project" value="UniProtKB-UniRule"/>
</dbReference>
<dbReference type="EMBL" id="FNHD01000007">
    <property type="protein sequence ID" value="SDL83422.1"/>
    <property type="molecule type" value="Genomic_DNA"/>
</dbReference>
<dbReference type="PANTHER" id="PTHR30328">
    <property type="entry name" value="TRANSCRIPTIONAL REPRESSOR"/>
    <property type="match status" value="1"/>
</dbReference>
<dbReference type="SUPFAM" id="SSF48498">
    <property type="entry name" value="Tetracyclin repressor-like, C-terminal domain"/>
    <property type="match status" value="1"/>
</dbReference>
<dbReference type="InterPro" id="IPR001647">
    <property type="entry name" value="HTH_TetR"/>
</dbReference>
<dbReference type="KEGG" id="ctai:NCTC12078_02514"/>
<dbReference type="EMBL" id="LR215974">
    <property type="protein sequence ID" value="VFB04489.1"/>
    <property type="molecule type" value="Genomic_DNA"/>
</dbReference>
<feature type="DNA-binding region" description="H-T-H motif" evidence="2">
    <location>
        <begin position="45"/>
        <end position="64"/>
    </location>
</feature>
<dbReference type="InterPro" id="IPR041474">
    <property type="entry name" value="NicS_C"/>
</dbReference>
<evidence type="ECO:0000313" key="5">
    <source>
        <dbReference type="EMBL" id="VFB04489.1"/>
    </source>
</evidence>
<proteinExistence type="predicted"/>
<dbReference type="PANTHER" id="PTHR30328:SF54">
    <property type="entry name" value="HTH-TYPE TRANSCRIPTIONAL REPRESSOR SCO4008"/>
    <property type="match status" value="1"/>
</dbReference>
<dbReference type="STRING" id="1141221.SAMN05216273_10732"/>